<dbReference type="EMBL" id="CP012673">
    <property type="protein sequence ID" value="AUX39881.1"/>
    <property type="molecule type" value="Genomic_DNA"/>
</dbReference>
<evidence type="ECO:0000256" key="1">
    <source>
        <dbReference type="SAM" id="MobiDB-lite"/>
    </source>
</evidence>
<name>A0A2L0EKR0_SORCE</name>
<organism evidence="2 3">
    <name type="scientific">Sorangium cellulosum</name>
    <name type="common">Polyangium cellulosum</name>
    <dbReference type="NCBI Taxonomy" id="56"/>
    <lineage>
        <taxon>Bacteria</taxon>
        <taxon>Pseudomonadati</taxon>
        <taxon>Myxococcota</taxon>
        <taxon>Polyangia</taxon>
        <taxon>Polyangiales</taxon>
        <taxon>Polyangiaceae</taxon>
        <taxon>Sorangium</taxon>
    </lineage>
</organism>
<dbReference type="Proteomes" id="UP000238348">
    <property type="component" value="Chromosome"/>
</dbReference>
<dbReference type="AlphaFoldDB" id="A0A2L0EKR0"/>
<sequence>MILAQRPGAESGGDPSHATSPLAVPASSPGPPRALVCMDAAAPLGLPSGPAGRIP</sequence>
<proteinExistence type="predicted"/>
<protein>
    <submittedName>
        <fullName evidence="2">Uncharacterized protein</fullName>
    </submittedName>
</protein>
<evidence type="ECO:0000313" key="2">
    <source>
        <dbReference type="EMBL" id="AUX39881.1"/>
    </source>
</evidence>
<reference evidence="2 3" key="1">
    <citation type="submission" date="2015-09" db="EMBL/GenBank/DDBJ databases">
        <title>Sorangium comparison.</title>
        <authorList>
            <person name="Zaburannyi N."/>
            <person name="Bunk B."/>
            <person name="Overmann J."/>
            <person name="Mueller R."/>
        </authorList>
    </citation>
    <scope>NUCLEOTIDE SEQUENCE [LARGE SCALE GENOMIC DNA]</scope>
    <source>
        <strain evidence="2 3">So ce26</strain>
    </source>
</reference>
<gene>
    <name evidence="2" type="ORF">SOCE26_012760</name>
</gene>
<accession>A0A2L0EKR0</accession>
<feature type="region of interest" description="Disordered" evidence="1">
    <location>
        <begin position="1"/>
        <end position="33"/>
    </location>
</feature>
<evidence type="ECO:0000313" key="3">
    <source>
        <dbReference type="Proteomes" id="UP000238348"/>
    </source>
</evidence>